<feature type="transmembrane region" description="Helical" evidence="1">
    <location>
        <begin position="269"/>
        <end position="286"/>
    </location>
</feature>
<dbReference type="InterPro" id="IPR037185">
    <property type="entry name" value="EmrE-like"/>
</dbReference>
<sequence length="294" mass="31967">MRRLLPVRLYLLLAVAWLCISVSSILVLLSGATALQAAFWRVLLSTVIVLLGGIAYRRRARMPRFDAYSMVSGVLLGLHFLVWMKSLFLIPVALSTALVVWYPGISALVDRVFMKERVNRLQTIGFLMALAGTLYMLLPGCKTAALSERWALGSSLAVLGAFLAAGYFSIGRHLRRSGVELVDYTLVAYASAALTLLAYAAFTKGSLIPPKGSWPYLALLAVVPMIGGHTTMNYLLKYLKTLSVTSIAIGEPAGATVLAYLVLDQRPQLQVASGMLATIAGIYLIVRGEKSRER</sequence>
<reference evidence="3" key="1">
    <citation type="journal article" date="2020" name="mSystems">
        <title>Genome- and Community-Level Interaction Insights into Carbon Utilization and Element Cycling Functions of Hydrothermarchaeota in Hydrothermal Sediment.</title>
        <authorList>
            <person name="Zhou Z."/>
            <person name="Liu Y."/>
            <person name="Xu W."/>
            <person name="Pan J."/>
            <person name="Luo Z.H."/>
            <person name="Li M."/>
        </authorList>
    </citation>
    <scope>NUCLEOTIDE SEQUENCE [LARGE SCALE GENOMIC DNA]</scope>
    <source>
        <strain evidence="3">SpSt-1116</strain>
    </source>
</reference>
<dbReference type="EMBL" id="DRZC01000057">
    <property type="protein sequence ID" value="HHQ80609.1"/>
    <property type="molecule type" value="Genomic_DNA"/>
</dbReference>
<dbReference type="Pfam" id="PF00892">
    <property type="entry name" value="EamA"/>
    <property type="match status" value="1"/>
</dbReference>
<keyword evidence="1" id="KW-0812">Transmembrane</keyword>
<feature type="transmembrane region" description="Helical" evidence="1">
    <location>
        <begin position="181"/>
        <end position="202"/>
    </location>
</feature>
<dbReference type="GO" id="GO:0016020">
    <property type="term" value="C:membrane"/>
    <property type="evidence" value="ECO:0007669"/>
    <property type="project" value="InterPro"/>
</dbReference>
<feature type="transmembrane region" description="Helical" evidence="1">
    <location>
        <begin position="214"/>
        <end position="235"/>
    </location>
</feature>
<protein>
    <submittedName>
        <fullName evidence="3">DMT family transporter</fullName>
    </submittedName>
</protein>
<feature type="transmembrane region" description="Helical" evidence="1">
    <location>
        <begin position="9"/>
        <end position="32"/>
    </location>
</feature>
<feature type="transmembrane region" description="Helical" evidence="1">
    <location>
        <begin position="121"/>
        <end position="138"/>
    </location>
</feature>
<feature type="domain" description="EamA" evidence="2">
    <location>
        <begin position="152"/>
        <end position="286"/>
    </location>
</feature>
<feature type="transmembrane region" description="Helical" evidence="1">
    <location>
        <begin position="150"/>
        <end position="169"/>
    </location>
</feature>
<evidence type="ECO:0000259" key="2">
    <source>
        <dbReference type="Pfam" id="PF00892"/>
    </source>
</evidence>
<evidence type="ECO:0000313" key="3">
    <source>
        <dbReference type="EMBL" id="HHQ80609.1"/>
    </source>
</evidence>
<name>A0A7J3ZKN1_9CREN</name>
<comment type="caution">
    <text evidence="3">The sequence shown here is derived from an EMBL/GenBank/DDBJ whole genome shotgun (WGS) entry which is preliminary data.</text>
</comment>
<evidence type="ECO:0000256" key="1">
    <source>
        <dbReference type="SAM" id="Phobius"/>
    </source>
</evidence>
<dbReference type="PANTHER" id="PTHR22911:SF76">
    <property type="entry name" value="EAMA DOMAIN-CONTAINING PROTEIN"/>
    <property type="match status" value="1"/>
</dbReference>
<dbReference type="AlphaFoldDB" id="A0A7J3ZKN1"/>
<dbReference type="SUPFAM" id="SSF103481">
    <property type="entry name" value="Multidrug resistance efflux transporter EmrE"/>
    <property type="match status" value="2"/>
</dbReference>
<feature type="transmembrane region" description="Helical" evidence="1">
    <location>
        <begin position="38"/>
        <end position="56"/>
    </location>
</feature>
<gene>
    <name evidence="3" type="ORF">ENM78_04060</name>
</gene>
<keyword evidence="1" id="KW-1133">Transmembrane helix</keyword>
<feature type="transmembrane region" description="Helical" evidence="1">
    <location>
        <begin position="242"/>
        <end position="263"/>
    </location>
</feature>
<keyword evidence="1" id="KW-0472">Membrane</keyword>
<dbReference type="PANTHER" id="PTHR22911">
    <property type="entry name" value="ACYL-MALONYL CONDENSING ENZYME-RELATED"/>
    <property type="match status" value="1"/>
</dbReference>
<proteinExistence type="predicted"/>
<feature type="transmembrane region" description="Helical" evidence="1">
    <location>
        <begin position="65"/>
        <end position="82"/>
    </location>
</feature>
<accession>A0A7J3ZKN1</accession>
<organism evidence="3">
    <name type="scientific">Fervidicoccus fontis</name>
    <dbReference type="NCBI Taxonomy" id="683846"/>
    <lineage>
        <taxon>Archaea</taxon>
        <taxon>Thermoproteota</taxon>
        <taxon>Thermoprotei</taxon>
        <taxon>Fervidicoccales</taxon>
        <taxon>Fervidicoccaceae</taxon>
        <taxon>Fervidicoccus</taxon>
    </lineage>
</organism>
<dbReference type="InterPro" id="IPR000620">
    <property type="entry name" value="EamA_dom"/>
</dbReference>
<feature type="transmembrane region" description="Helical" evidence="1">
    <location>
        <begin position="88"/>
        <end position="109"/>
    </location>
</feature>